<reference evidence="1" key="1">
    <citation type="submission" date="2018-11" db="EMBL/GenBank/DDBJ databases">
        <authorList>
            <consortium name="Pathogen Informatics"/>
        </authorList>
    </citation>
    <scope>NUCLEOTIDE SEQUENCE</scope>
</reference>
<dbReference type="EMBL" id="CAAALY010029383">
    <property type="protein sequence ID" value="VEL16657.1"/>
    <property type="molecule type" value="Genomic_DNA"/>
</dbReference>
<dbReference type="Proteomes" id="UP000784294">
    <property type="component" value="Unassembled WGS sequence"/>
</dbReference>
<organism evidence="1 2">
    <name type="scientific">Protopolystoma xenopodis</name>
    <dbReference type="NCBI Taxonomy" id="117903"/>
    <lineage>
        <taxon>Eukaryota</taxon>
        <taxon>Metazoa</taxon>
        <taxon>Spiralia</taxon>
        <taxon>Lophotrochozoa</taxon>
        <taxon>Platyhelminthes</taxon>
        <taxon>Monogenea</taxon>
        <taxon>Polyopisthocotylea</taxon>
        <taxon>Polystomatidea</taxon>
        <taxon>Polystomatidae</taxon>
        <taxon>Protopolystoma</taxon>
    </lineage>
</organism>
<evidence type="ECO:0000313" key="2">
    <source>
        <dbReference type="Proteomes" id="UP000784294"/>
    </source>
</evidence>
<protein>
    <submittedName>
        <fullName evidence="1">Uncharacterized protein</fullName>
    </submittedName>
</protein>
<keyword evidence="2" id="KW-1185">Reference proteome</keyword>
<feature type="non-terminal residue" evidence="1">
    <location>
        <position position="1"/>
    </location>
</feature>
<comment type="caution">
    <text evidence="1">The sequence shown here is derived from an EMBL/GenBank/DDBJ whole genome shotgun (WGS) entry which is preliminary data.</text>
</comment>
<sequence>HKLDECSLHANLDSHSSTGFALGSQGGLLGSTSSAGGLGLSLWQSPSALTSCPVPHPSGPHESTLMAAAATAAHAHAHAIVATTGASTHNPRGLIMAGPSTNLTMPTGQSSNTGLYVTGLSSDPCSSSRHGYGSGTGSLMPFSQSLAQQALVGSLQQSAIKR</sequence>
<dbReference type="AlphaFoldDB" id="A0A448WP58"/>
<gene>
    <name evidence="1" type="ORF">PXEA_LOCUS10097</name>
</gene>
<name>A0A448WP58_9PLAT</name>
<evidence type="ECO:0000313" key="1">
    <source>
        <dbReference type="EMBL" id="VEL16657.1"/>
    </source>
</evidence>
<proteinExistence type="predicted"/>
<accession>A0A448WP58</accession>